<dbReference type="AlphaFoldDB" id="A0A8K0VV58"/>
<keyword evidence="4" id="KW-1185">Reference proteome</keyword>
<comment type="caution">
    <text evidence="3">The sequence shown here is derived from an EMBL/GenBank/DDBJ whole genome shotgun (WGS) entry which is preliminary data.</text>
</comment>
<dbReference type="Proteomes" id="UP000813461">
    <property type="component" value="Unassembled WGS sequence"/>
</dbReference>
<dbReference type="OrthoDB" id="5337308at2759"/>
<feature type="compositionally biased region" description="Acidic residues" evidence="1">
    <location>
        <begin position="53"/>
        <end position="69"/>
    </location>
</feature>
<feature type="region of interest" description="Disordered" evidence="1">
    <location>
        <begin position="44"/>
        <end position="79"/>
    </location>
</feature>
<organism evidence="3 4">
    <name type="scientific">Paraphoma chrysanthemicola</name>
    <dbReference type="NCBI Taxonomy" id="798071"/>
    <lineage>
        <taxon>Eukaryota</taxon>
        <taxon>Fungi</taxon>
        <taxon>Dikarya</taxon>
        <taxon>Ascomycota</taxon>
        <taxon>Pezizomycotina</taxon>
        <taxon>Dothideomycetes</taxon>
        <taxon>Pleosporomycetidae</taxon>
        <taxon>Pleosporales</taxon>
        <taxon>Pleosporineae</taxon>
        <taxon>Phaeosphaeriaceae</taxon>
        <taxon>Paraphoma</taxon>
    </lineage>
</organism>
<feature type="region of interest" description="Disordered" evidence="1">
    <location>
        <begin position="180"/>
        <end position="199"/>
    </location>
</feature>
<feature type="signal peptide" evidence="2">
    <location>
        <begin position="1"/>
        <end position="18"/>
    </location>
</feature>
<keyword evidence="2" id="KW-0732">Signal</keyword>
<name>A0A8K0VV58_9PLEO</name>
<evidence type="ECO:0000256" key="2">
    <source>
        <dbReference type="SAM" id="SignalP"/>
    </source>
</evidence>
<evidence type="ECO:0000313" key="3">
    <source>
        <dbReference type="EMBL" id="KAH7079665.1"/>
    </source>
</evidence>
<gene>
    <name evidence="3" type="ORF">FB567DRAFT_607027</name>
</gene>
<dbReference type="EMBL" id="JAGMVJ010000016">
    <property type="protein sequence ID" value="KAH7079665.1"/>
    <property type="molecule type" value="Genomic_DNA"/>
</dbReference>
<accession>A0A8K0VV58</accession>
<feature type="compositionally biased region" description="Basic and acidic residues" evidence="1">
    <location>
        <begin position="70"/>
        <end position="79"/>
    </location>
</feature>
<reference evidence="3" key="1">
    <citation type="journal article" date="2021" name="Nat. Commun.">
        <title>Genetic determinants of endophytism in the Arabidopsis root mycobiome.</title>
        <authorList>
            <person name="Mesny F."/>
            <person name="Miyauchi S."/>
            <person name="Thiergart T."/>
            <person name="Pickel B."/>
            <person name="Atanasova L."/>
            <person name="Karlsson M."/>
            <person name="Huettel B."/>
            <person name="Barry K.W."/>
            <person name="Haridas S."/>
            <person name="Chen C."/>
            <person name="Bauer D."/>
            <person name="Andreopoulos W."/>
            <person name="Pangilinan J."/>
            <person name="LaButti K."/>
            <person name="Riley R."/>
            <person name="Lipzen A."/>
            <person name="Clum A."/>
            <person name="Drula E."/>
            <person name="Henrissat B."/>
            <person name="Kohler A."/>
            <person name="Grigoriev I.V."/>
            <person name="Martin F.M."/>
            <person name="Hacquard S."/>
        </authorList>
    </citation>
    <scope>NUCLEOTIDE SEQUENCE</scope>
    <source>
        <strain evidence="3">MPI-SDFR-AT-0120</strain>
    </source>
</reference>
<proteinExistence type="predicted"/>
<evidence type="ECO:0000256" key="1">
    <source>
        <dbReference type="SAM" id="MobiDB-lite"/>
    </source>
</evidence>
<protein>
    <submittedName>
        <fullName evidence="3">Uncharacterized protein</fullName>
    </submittedName>
</protein>
<feature type="chain" id="PRO_5035420548" evidence="2">
    <location>
        <begin position="19"/>
        <end position="433"/>
    </location>
</feature>
<sequence length="433" mass="49001">MKLLYFVCGAVLLSKAASNFAPESQLSHDVDVAVAIKDSHNSTRNLTAISGDPEPDNETDNDTDDETDDETRQKEGLERTKKWNKAMCSGQKLFLAMANPATQTTRFIVPLHSSWYGTLFNELRAWGYKEFPMIEKDYMCDFEHYENLKTAFTALKIDTRSDRQGGDNICYHVEHNDSPIREKDPGVAEPPKNKQTYIGPDGKRYRATSAYSTIGVNPESGVLFFIHRMSALEAARSTWTDRPRDEDFEYIDDVKPEELPLFRATSDIAWGFWNRAHNQDITNIKFIMSTTIINDDTQDIINRALKEWVPPKGQQKVTEVPPWPGVTFNLHGDNEGLALLGSPNGLAAGFFLAQHKTQLGEKLISKITVFRSDTATSLPNLLFWVKDAFESDDDEEKDDPEKIDTDLEMVDAKVKRGRDGGVVIKEHVFRARL</sequence>
<evidence type="ECO:0000313" key="4">
    <source>
        <dbReference type="Proteomes" id="UP000813461"/>
    </source>
</evidence>